<dbReference type="AlphaFoldDB" id="S2WYE9"/>
<dbReference type="HOGENOM" id="CLU_1990678_0_0_11"/>
<name>S2WYE9_9ACTN</name>
<proteinExistence type="predicted"/>
<reference evidence="1 2" key="1">
    <citation type="submission" date="2013-04" db="EMBL/GenBank/DDBJ databases">
        <title>The Genome Sequence of Propionimicrobium lymphophilum ACS-093-V-SCH5.</title>
        <authorList>
            <consortium name="The Broad Institute Genomics Platform"/>
            <person name="Earl A."/>
            <person name="Ward D."/>
            <person name="Feldgarden M."/>
            <person name="Gevers D."/>
            <person name="Saerens B."/>
            <person name="Vaneechoutte M."/>
            <person name="Walker B."/>
            <person name="Young S."/>
            <person name="Zeng Q."/>
            <person name="Gargeya S."/>
            <person name="Fitzgerald M."/>
            <person name="Haas B."/>
            <person name="Abouelleil A."/>
            <person name="Allen A.W."/>
            <person name="Alvarado L."/>
            <person name="Arachchi H.M."/>
            <person name="Berlin A.M."/>
            <person name="Chapman S.B."/>
            <person name="Gainer-Dewar J."/>
            <person name="Goldberg J."/>
            <person name="Griggs A."/>
            <person name="Gujja S."/>
            <person name="Hansen M."/>
            <person name="Howarth C."/>
            <person name="Imamovic A."/>
            <person name="Ireland A."/>
            <person name="Larimer J."/>
            <person name="McCowan C."/>
            <person name="Murphy C."/>
            <person name="Pearson M."/>
            <person name="Poon T.W."/>
            <person name="Priest M."/>
            <person name="Roberts A."/>
            <person name="Saif S."/>
            <person name="Shea T."/>
            <person name="Sisk P."/>
            <person name="Sykes S."/>
            <person name="Wortman J."/>
            <person name="Nusbaum C."/>
            <person name="Birren B."/>
        </authorList>
    </citation>
    <scope>NUCLEOTIDE SEQUENCE [LARGE SCALE GENOMIC DNA]</scope>
    <source>
        <strain evidence="1 2">ACS-093-V-SCH5</strain>
    </source>
</reference>
<accession>S2WYE9</accession>
<dbReference type="RefSeq" id="WP_016456091.1">
    <property type="nucleotide sequence ID" value="NZ_KE150269.1"/>
</dbReference>
<gene>
    <name evidence="1" type="ORF">HMPREF9306_01261</name>
</gene>
<protein>
    <submittedName>
        <fullName evidence="1">Uncharacterized protein</fullName>
    </submittedName>
</protein>
<dbReference type="EMBL" id="AGZR01000007">
    <property type="protein sequence ID" value="EPD32739.1"/>
    <property type="molecule type" value="Genomic_DNA"/>
</dbReference>
<dbReference type="STRING" id="883161.HMPREF9306_01261"/>
<dbReference type="Proteomes" id="UP000014417">
    <property type="component" value="Unassembled WGS sequence"/>
</dbReference>
<dbReference type="OrthoDB" id="117402at2"/>
<keyword evidence="2" id="KW-1185">Reference proteome</keyword>
<evidence type="ECO:0000313" key="1">
    <source>
        <dbReference type="EMBL" id="EPD32739.1"/>
    </source>
</evidence>
<organism evidence="1 2">
    <name type="scientific">Propionimicrobium lymphophilum ACS-093-V-SCH5</name>
    <dbReference type="NCBI Taxonomy" id="883161"/>
    <lineage>
        <taxon>Bacteria</taxon>
        <taxon>Bacillati</taxon>
        <taxon>Actinomycetota</taxon>
        <taxon>Actinomycetes</taxon>
        <taxon>Propionibacteriales</taxon>
        <taxon>Propionibacteriaceae</taxon>
        <taxon>Propionimicrobium</taxon>
    </lineage>
</organism>
<sequence length="125" mass="13067">MEMDFNCDTKAFCGAITGAGVAIGCFNNAAWVAETADPAAFNGWLAGWFSRHGSPSGAEMWDLPGDAKRAGLAWPTNVAITHAGYGLVSGSGQATGAKIHLQHYPDKGRQFSTARLGDGPARLKI</sequence>
<evidence type="ECO:0000313" key="2">
    <source>
        <dbReference type="Proteomes" id="UP000014417"/>
    </source>
</evidence>
<comment type="caution">
    <text evidence="1">The sequence shown here is derived from an EMBL/GenBank/DDBJ whole genome shotgun (WGS) entry which is preliminary data.</text>
</comment>